<dbReference type="EMBL" id="WHWC01000001">
    <property type="protein sequence ID" value="KAG8391160.1"/>
    <property type="molecule type" value="Genomic_DNA"/>
</dbReference>
<dbReference type="GO" id="GO:0000978">
    <property type="term" value="F:RNA polymerase II cis-regulatory region sequence-specific DNA binding"/>
    <property type="evidence" value="ECO:0007669"/>
    <property type="project" value="TreeGrafter"/>
</dbReference>
<dbReference type="GO" id="GO:0046983">
    <property type="term" value="F:protein dimerization activity"/>
    <property type="evidence" value="ECO:0007669"/>
    <property type="project" value="InterPro"/>
</dbReference>
<gene>
    <name evidence="9" type="ORF">BUALT_Bualt01G0158900</name>
</gene>
<evidence type="ECO:0000256" key="3">
    <source>
        <dbReference type="ARBA" id="ARBA00023125"/>
    </source>
</evidence>
<evidence type="ECO:0000313" key="10">
    <source>
        <dbReference type="Proteomes" id="UP000826271"/>
    </source>
</evidence>
<dbReference type="GO" id="GO:0005634">
    <property type="term" value="C:nucleus"/>
    <property type="evidence" value="ECO:0007669"/>
    <property type="project" value="UniProtKB-SubCell"/>
</dbReference>
<keyword evidence="2" id="KW-0805">Transcription regulation</keyword>
<evidence type="ECO:0000256" key="4">
    <source>
        <dbReference type="ARBA" id="ARBA00023163"/>
    </source>
</evidence>
<dbReference type="PANTHER" id="PTHR11945">
    <property type="entry name" value="MADS BOX PROTEIN"/>
    <property type="match status" value="1"/>
</dbReference>
<evidence type="ECO:0000256" key="5">
    <source>
        <dbReference type="ARBA" id="ARBA00023242"/>
    </source>
</evidence>
<evidence type="ECO:0000256" key="6">
    <source>
        <dbReference type="SAM" id="Coils"/>
    </source>
</evidence>
<evidence type="ECO:0000259" key="8">
    <source>
        <dbReference type="PROSITE" id="PS50066"/>
    </source>
</evidence>
<dbReference type="AlphaFoldDB" id="A0AAV6YBQ7"/>
<keyword evidence="4" id="KW-0804">Transcription</keyword>
<evidence type="ECO:0000256" key="1">
    <source>
        <dbReference type="ARBA" id="ARBA00004123"/>
    </source>
</evidence>
<comment type="subcellular location">
    <subcellularLocation>
        <location evidence="1">Nucleus</location>
    </subcellularLocation>
</comment>
<protein>
    <recommendedName>
        <fullName evidence="8">MADS-box domain-containing protein</fullName>
    </recommendedName>
</protein>
<dbReference type="Proteomes" id="UP000826271">
    <property type="component" value="Unassembled WGS sequence"/>
</dbReference>
<dbReference type="SMART" id="SM00432">
    <property type="entry name" value="MADS"/>
    <property type="match status" value="1"/>
</dbReference>
<evidence type="ECO:0000256" key="7">
    <source>
        <dbReference type="SAM" id="MobiDB-lite"/>
    </source>
</evidence>
<dbReference type="Gene3D" id="3.40.1810.10">
    <property type="entry name" value="Transcription factor, MADS-box"/>
    <property type="match status" value="1"/>
</dbReference>
<dbReference type="InterPro" id="IPR033896">
    <property type="entry name" value="MEF2-like_N"/>
</dbReference>
<feature type="compositionally biased region" description="Basic and acidic residues" evidence="7">
    <location>
        <begin position="368"/>
        <end position="378"/>
    </location>
</feature>
<dbReference type="PROSITE" id="PS50066">
    <property type="entry name" value="MADS_BOX_2"/>
    <property type="match status" value="1"/>
</dbReference>
<dbReference type="InterPro" id="IPR036879">
    <property type="entry name" value="TF_MADSbox_sf"/>
</dbReference>
<name>A0AAV6YBQ7_9LAMI</name>
<dbReference type="InterPro" id="IPR002100">
    <property type="entry name" value="TF_MADSbox"/>
</dbReference>
<comment type="caution">
    <text evidence="9">The sequence shown here is derived from an EMBL/GenBank/DDBJ whole genome shotgun (WGS) entry which is preliminary data.</text>
</comment>
<proteinExistence type="predicted"/>
<keyword evidence="6" id="KW-0175">Coiled coil</keyword>
<evidence type="ECO:0000256" key="2">
    <source>
        <dbReference type="ARBA" id="ARBA00023015"/>
    </source>
</evidence>
<feature type="compositionally biased region" description="Polar residues" evidence="7">
    <location>
        <begin position="281"/>
        <end position="292"/>
    </location>
</feature>
<dbReference type="Pfam" id="PF00319">
    <property type="entry name" value="SRF-TF"/>
    <property type="match status" value="1"/>
</dbReference>
<dbReference type="PANTHER" id="PTHR11945:SF776">
    <property type="entry name" value="AGAMOUS-LIKE 50-RELATED"/>
    <property type="match status" value="1"/>
</dbReference>
<feature type="region of interest" description="Disordered" evidence="7">
    <location>
        <begin position="244"/>
        <end position="292"/>
    </location>
</feature>
<keyword evidence="5" id="KW-0539">Nucleus</keyword>
<dbReference type="GO" id="GO:0045944">
    <property type="term" value="P:positive regulation of transcription by RNA polymerase II"/>
    <property type="evidence" value="ECO:0007669"/>
    <property type="project" value="InterPro"/>
</dbReference>
<dbReference type="CDD" id="cd00265">
    <property type="entry name" value="MADS_MEF2_like"/>
    <property type="match status" value="1"/>
</dbReference>
<feature type="domain" description="MADS-box" evidence="8">
    <location>
        <begin position="7"/>
        <end position="67"/>
    </location>
</feature>
<evidence type="ECO:0000313" key="9">
    <source>
        <dbReference type="EMBL" id="KAG8391160.1"/>
    </source>
</evidence>
<keyword evidence="10" id="KW-1185">Reference proteome</keyword>
<accession>A0AAV6YBQ7</accession>
<dbReference type="PRINTS" id="PR00404">
    <property type="entry name" value="MADSDOMAIN"/>
</dbReference>
<feature type="region of interest" description="Disordered" evidence="7">
    <location>
        <begin position="320"/>
        <end position="378"/>
    </location>
</feature>
<dbReference type="SUPFAM" id="SSF55455">
    <property type="entry name" value="SRF-like"/>
    <property type="match status" value="1"/>
</dbReference>
<organism evidence="9 10">
    <name type="scientific">Buddleja alternifolia</name>
    <dbReference type="NCBI Taxonomy" id="168488"/>
    <lineage>
        <taxon>Eukaryota</taxon>
        <taxon>Viridiplantae</taxon>
        <taxon>Streptophyta</taxon>
        <taxon>Embryophyta</taxon>
        <taxon>Tracheophyta</taxon>
        <taxon>Spermatophyta</taxon>
        <taxon>Magnoliopsida</taxon>
        <taxon>eudicotyledons</taxon>
        <taxon>Gunneridae</taxon>
        <taxon>Pentapetalae</taxon>
        <taxon>asterids</taxon>
        <taxon>lamiids</taxon>
        <taxon>Lamiales</taxon>
        <taxon>Scrophulariaceae</taxon>
        <taxon>Buddlejeae</taxon>
        <taxon>Buddleja</taxon>
    </lineage>
</organism>
<sequence>MAERQSRGRQKIPIRLIANQDDLYATFSKRRLGLYKKASELCTLCGVDIGIIIFSPTGNPFSFFHPSMESVIDRHRNHNQQISDFARIVDAHTRGRIENLNKRLDEMLDLKEEAKKRENQLDEVDKTREKWWWEEFAVESLDKEQVKEWRAWFENFNARVINRMKELNNEGSSSTASFQILQNAPNMPGASLDQGAAGPSIFGHNYVPPRPNYTHSSGGIVGGGYNYPVVDGIEEVVPRHFHFPPPSSGEASTRHCSIPPPTSHNPFSSQYLDVPHRPLAQNPSVGGQAASPSSQYIFGPQYPPIHDPFFGQAVPTLYLLPRPPSKSTDPSPGDGGTREVGPSRYYVPTQGHNPSIGGGGGGGTDEAGPSHHGGDKNP</sequence>
<dbReference type="FunFam" id="3.40.1810.10:FF:000006">
    <property type="entry name" value="Agamous-like MADS-box protein AGL62"/>
    <property type="match status" value="1"/>
</dbReference>
<dbReference type="GO" id="GO:0000981">
    <property type="term" value="F:DNA-binding transcription factor activity, RNA polymerase II-specific"/>
    <property type="evidence" value="ECO:0007669"/>
    <property type="project" value="TreeGrafter"/>
</dbReference>
<keyword evidence="3" id="KW-0238">DNA-binding</keyword>
<feature type="compositionally biased region" description="Gly residues" evidence="7">
    <location>
        <begin position="356"/>
        <end position="365"/>
    </location>
</feature>
<reference evidence="9" key="1">
    <citation type="submission" date="2019-10" db="EMBL/GenBank/DDBJ databases">
        <authorList>
            <person name="Zhang R."/>
            <person name="Pan Y."/>
            <person name="Wang J."/>
            <person name="Ma R."/>
            <person name="Yu S."/>
        </authorList>
    </citation>
    <scope>NUCLEOTIDE SEQUENCE</scope>
    <source>
        <strain evidence="9">LA-IB0</strain>
        <tissue evidence="9">Leaf</tissue>
    </source>
</reference>
<feature type="coiled-coil region" evidence="6">
    <location>
        <begin position="97"/>
        <end position="130"/>
    </location>
</feature>